<evidence type="ECO:0000256" key="7">
    <source>
        <dbReference type="HAMAP-Rule" id="MF_00150"/>
    </source>
</evidence>
<dbReference type="STRING" id="1177755.A7A08_00377"/>
<comment type="function">
    <text evidence="7">Catalyzes the NADPH-dependent reduction of N-acetyl-5-glutamyl phosphate to yield N-acetyl-L-glutamate 5-semialdehyde.</text>
</comment>
<dbReference type="EC" id="1.2.1.38" evidence="7"/>
<dbReference type="PANTHER" id="PTHR32338">
    <property type="entry name" value="N-ACETYL-GAMMA-GLUTAMYL-PHOSPHATE REDUCTASE, CHLOROPLASTIC-RELATED-RELATED"/>
    <property type="match status" value="1"/>
</dbReference>
<evidence type="ECO:0000313" key="11">
    <source>
        <dbReference type="Proteomes" id="UP000095087"/>
    </source>
</evidence>
<dbReference type="Proteomes" id="UP000095087">
    <property type="component" value="Unassembled WGS sequence"/>
</dbReference>
<dbReference type="GO" id="GO:0005737">
    <property type="term" value="C:cytoplasm"/>
    <property type="evidence" value="ECO:0007669"/>
    <property type="project" value="UniProtKB-SubCell"/>
</dbReference>
<feature type="active site" evidence="7 8">
    <location>
        <position position="179"/>
    </location>
</feature>
<sequence>MAAARQLILSGPFAYLIRIFKAEGFTMASKSKIAAAVLGASGYTGADLIRLAALHPGIEIKALIAKSHAGQPLAKVFPHLGVLGLPDLVTSEEVDWEGIDVAFCGLPHATAHQEIAKLPESVKVVDMSADFRLRDPDTYTQWYGGAHGATDLLGQAVYGLTEHYRDCIKDARIVACPGCYPTAILLAMLPLVKRKQIDAGAIIVDAKSGVTGAGRALKQNTLFAEAGEGLSPYGIGAHRHIPELEQEIGQAADETVRVNFTPHLAPMARGELCTCYVALKDDATVDSLRDALRDAYKDAPFIQLLEDGSIPATQNVRGSNYCQIAVFADRLEGRAIVVAAIDNLVKGSAGQALQNFNLMFGFDETEGLKQLPLFP</sequence>
<dbReference type="Pfam" id="PF22698">
    <property type="entry name" value="Semialdhyde_dhC_1"/>
    <property type="match status" value="1"/>
</dbReference>
<reference evidence="10 11" key="1">
    <citation type="submission" date="2016-07" db="EMBL/GenBank/DDBJ databases">
        <title>Draft genome sequence of Methyloligella halotolerans C2T (VKM B-2706T=CCUG 61687T=DSM 25045T), a halotolerant polyhydroxybutyrate accumulating methylotroph.</title>
        <authorList>
            <person name="Vasilenko O.V."/>
            <person name="Doronina N.V."/>
            <person name="Poroshina M.N."/>
            <person name="Tarlachkov S.V."/>
            <person name="Trotsenko Y.A."/>
        </authorList>
    </citation>
    <scope>NUCLEOTIDE SEQUENCE [LARGE SCALE GENOMIC DNA]</scope>
    <source>
        <strain evidence="10 11">VKM B-2706</strain>
    </source>
</reference>
<dbReference type="Pfam" id="PF01118">
    <property type="entry name" value="Semialdhyde_dh"/>
    <property type="match status" value="1"/>
</dbReference>
<name>A0A1E2S2H5_9HYPH</name>
<dbReference type="FunFam" id="3.30.360.10:FF:000014">
    <property type="entry name" value="N-acetyl-gamma-glutamyl-phosphate reductase"/>
    <property type="match status" value="1"/>
</dbReference>
<proteinExistence type="inferred from homology"/>
<dbReference type="CDD" id="cd17895">
    <property type="entry name" value="AGPR_1_N"/>
    <property type="match status" value="1"/>
</dbReference>
<dbReference type="GO" id="GO:0006526">
    <property type="term" value="P:L-arginine biosynthetic process"/>
    <property type="evidence" value="ECO:0007669"/>
    <property type="project" value="UniProtKB-UniRule"/>
</dbReference>
<dbReference type="NCBIfam" id="TIGR01850">
    <property type="entry name" value="argC"/>
    <property type="match status" value="1"/>
</dbReference>
<comment type="caution">
    <text evidence="10">The sequence shown here is derived from an EMBL/GenBank/DDBJ whole genome shotgun (WGS) entry which is preliminary data.</text>
</comment>
<dbReference type="PANTHER" id="PTHR32338:SF10">
    <property type="entry name" value="N-ACETYL-GAMMA-GLUTAMYL-PHOSPHATE REDUCTASE, CHLOROPLASTIC-RELATED"/>
    <property type="match status" value="1"/>
</dbReference>
<dbReference type="UniPathway" id="UPA00068">
    <property type="reaction ID" value="UER00108"/>
</dbReference>
<evidence type="ECO:0000256" key="6">
    <source>
        <dbReference type="ARBA" id="ARBA00050557"/>
    </source>
</evidence>
<dbReference type="CDD" id="cd23934">
    <property type="entry name" value="AGPR_1_C"/>
    <property type="match status" value="1"/>
</dbReference>
<dbReference type="GO" id="GO:0003942">
    <property type="term" value="F:N-acetyl-gamma-glutamyl-phosphate reductase activity"/>
    <property type="evidence" value="ECO:0007669"/>
    <property type="project" value="UniProtKB-UniRule"/>
</dbReference>
<keyword evidence="4 7" id="KW-0521">NADP</keyword>
<dbReference type="PATRIC" id="fig|1177755.3.peg.371"/>
<dbReference type="HAMAP" id="MF_00150">
    <property type="entry name" value="ArgC_type1"/>
    <property type="match status" value="1"/>
</dbReference>
<evidence type="ECO:0000256" key="5">
    <source>
        <dbReference type="ARBA" id="ARBA00023002"/>
    </source>
</evidence>
<keyword evidence="3 7" id="KW-0028">Amino-acid biosynthesis</keyword>
<protein>
    <recommendedName>
        <fullName evidence="7">N-acetyl-gamma-glutamyl-phosphate reductase</fullName>
        <shortName evidence="7">AGPR</shortName>
        <ecNumber evidence="7">1.2.1.38</ecNumber>
    </recommendedName>
    <alternativeName>
        <fullName evidence="7">N-acetyl-glutamate semialdehyde dehydrogenase</fullName>
        <shortName evidence="7">NAGSA dehydrogenase</shortName>
    </alternativeName>
</protein>
<accession>A0A1E2S2H5</accession>
<evidence type="ECO:0000256" key="2">
    <source>
        <dbReference type="ARBA" id="ARBA00022571"/>
    </source>
</evidence>
<comment type="pathway">
    <text evidence="1 7">Amino-acid biosynthesis; L-arginine biosynthesis; N(2)-acetyl-L-ornithine from L-glutamate: step 3/4.</text>
</comment>
<dbReference type="SMART" id="SM00859">
    <property type="entry name" value="Semialdhyde_dh"/>
    <property type="match status" value="1"/>
</dbReference>
<evidence type="ECO:0000256" key="8">
    <source>
        <dbReference type="PROSITE-ProRule" id="PRU10010"/>
    </source>
</evidence>
<gene>
    <name evidence="7" type="primary">argC</name>
    <name evidence="10" type="ORF">A7A08_00377</name>
</gene>
<dbReference type="SUPFAM" id="SSF51735">
    <property type="entry name" value="NAD(P)-binding Rossmann-fold domains"/>
    <property type="match status" value="1"/>
</dbReference>
<dbReference type="AlphaFoldDB" id="A0A1E2S2H5"/>
<dbReference type="SUPFAM" id="SSF55347">
    <property type="entry name" value="Glyceraldehyde-3-phosphate dehydrogenase-like, C-terminal domain"/>
    <property type="match status" value="1"/>
</dbReference>
<evidence type="ECO:0000313" key="10">
    <source>
        <dbReference type="EMBL" id="ODA68548.1"/>
    </source>
</evidence>
<evidence type="ECO:0000256" key="3">
    <source>
        <dbReference type="ARBA" id="ARBA00022605"/>
    </source>
</evidence>
<keyword evidence="7" id="KW-0963">Cytoplasm</keyword>
<dbReference type="InterPro" id="IPR000534">
    <property type="entry name" value="Semialdehyde_DH_NAD-bd"/>
</dbReference>
<keyword evidence="5 7" id="KW-0560">Oxidoreductase</keyword>
<evidence type="ECO:0000259" key="9">
    <source>
        <dbReference type="SMART" id="SM00859"/>
    </source>
</evidence>
<dbReference type="Gene3D" id="3.30.360.10">
    <property type="entry name" value="Dihydrodipicolinate Reductase, domain 2"/>
    <property type="match status" value="1"/>
</dbReference>
<comment type="subcellular location">
    <subcellularLocation>
        <location evidence="7">Cytoplasm</location>
    </subcellularLocation>
</comment>
<dbReference type="InterPro" id="IPR000706">
    <property type="entry name" value="AGPR_type-1"/>
</dbReference>
<organism evidence="10 11">
    <name type="scientific">Methyloligella halotolerans</name>
    <dbReference type="NCBI Taxonomy" id="1177755"/>
    <lineage>
        <taxon>Bacteria</taxon>
        <taxon>Pseudomonadati</taxon>
        <taxon>Pseudomonadota</taxon>
        <taxon>Alphaproteobacteria</taxon>
        <taxon>Hyphomicrobiales</taxon>
        <taxon>Hyphomicrobiaceae</taxon>
        <taxon>Methyloligella</taxon>
    </lineage>
</organism>
<evidence type="ECO:0000256" key="1">
    <source>
        <dbReference type="ARBA" id="ARBA00004862"/>
    </source>
</evidence>
<keyword evidence="2 7" id="KW-0055">Arginine biosynthesis</keyword>
<dbReference type="InterPro" id="IPR023013">
    <property type="entry name" value="AGPR_AS"/>
</dbReference>
<feature type="domain" description="Semialdehyde dehydrogenase NAD-binding" evidence="9">
    <location>
        <begin position="34"/>
        <end position="171"/>
    </location>
</feature>
<dbReference type="EMBL" id="MASI01000001">
    <property type="protein sequence ID" value="ODA68548.1"/>
    <property type="molecule type" value="Genomic_DNA"/>
</dbReference>
<dbReference type="GO" id="GO:0070401">
    <property type="term" value="F:NADP+ binding"/>
    <property type="evidence" value="ECO:0007669"/>
    <property type="project" value="InterPro"/>
</dbReference>
<dbReference type="Gene3D" id="3.40.50.720">
    <property type="entry name" value="NAD(P)-binding Rossmann-like Domain"/>
    <property type="match status" value="1"/>
</dbReference>
<evidence type="ECO:0000256" key="4">
    <source>
        <dbReference type="ARBA" id="ARBA00022857"/>
    </source>
</evidence>
<dbReference type="InterPro" id="IPR036291">
    <property type="entry name" value="NAD(P)-bd_dom_sf"/>
</dbReference>
<dbReference type="InterPro" id="IPR050085">
    <property type="entry name" value="AGPR"/>
</dbReference>
<dbReference type="InterPro" id="IPR058924">
    <property type="entry name" value="AGPR_dimerisation_dom"/>
</dbReference>
<dbReference type="GO" id="GO:0051287">
    <property type="term" value="F:NAD binding"/>
    <property type="evidence" value="ECO:0007669"/>
    <property type="project" value="InterPro"/>
</dbReference>
<dbReference type="PROSITE" id="PS01224">
    <property type="entry name" value="ARGC"/>
    <property type="match status" value="1"/>
</dbReference>
<keyword evidence="11" id="KW-1185">Reference proteome</keyword>
<comment type="catalytic activity">
    <reaction evidence="6 7">
        <text>N-acetyl-L-glutamate 5-semialdehyde + phosphate + NADP(+) = N-acetyl-L-glutamyl 5-phosphate + NADPH + H(+)</text>
        <dbReference type="Rhea" id="RHEA:21588"/>
        <dbReference type="ChEBI" id="CHEBI:15378"/>
        <dbReference type="ChEBI" id="CHEBI:29123"/>
        <dbReference type="ChEBI" id="CHEBI:43474"/>
        <dbReference type="ChEBI" id="CHEBI:57783"/>
        <dbReference type="ChEBI" id="CHEBI:57936"/>
        <dbReference type="ChEBI" id="CHEBI:58349"/>
        <dbReference type="EC" id="1.2.1.38"/>
    </reaction>
</comment>
<comment type="similarity">
    <text evidence="7">Belongs to the NAGSA dehydrogenase family. Type 1 subfamily.</text>
</comment>